<dbReference type="InterPro" id="IPR001647">
    <property type="entry name" value="HTH_TetR"/>
</dbReference>
<evidence type="ECO:0000313" key="8">
    <source>
        <dbReference type="Proteomes" id="UP001589693"/>
    </source>
</evidence>
<dbReference type="InterPro" id="IPR009057">
    <property type="entry name" value="Homeodomain-like_sf"/>
</dbReference>
<organism evidence="7 8">
    <name type="scientific">Allokutzneria oryzae</name>
    <dbReference type="NCBI Taxonomy" id="1378989"/>
    <lineage>
        <taxon>Bacteria</taxon>
        <taxon>Bacillati</taxon>
        <taxon>Actinomycetota</taxon>
        <taxon>Actinomycetes</taxon>
        <taxon>Pseudonocardiales</taxon>
        <taxon>Pseudonocardiaceae</taxon>
        <taxon>Allokutzneria</taxon>
    </lineage>
</organism>
<dbReference type="InterPro" id="IPR050109">
    <property type="entry name" value="HTH-type_TetR-like_transc_reg"/>
</dbReference>
<dbReference type="Gene3D" id="1.10.357.10">
    <property type="entry name" value="Tetracycline Repressor, domain 2"/>
    <property type="match status" value="1"/>
</dbReference>
<dbReference type="SUPFAM" id="SSF46689">
    <property type="entry name" value="Homeodomain-like"/>
    <property type="match status" value="1"/>
</dbReference>
<protein>
    <submittedName>
        <fullName evidence="7">TetR/AcrR family transcriptional regulator</fullName>
    </submittedName>
</protein>
<proteinExistence type="predicted"/>
<dbReference type="EMBL" id="JBHLZU010000027">
    <property type="protein sequence ID" value="MFB9908802.1"/>
    <property type="molecule type" value="Genomic_DNA"/>
</dbReference>
<dbReference type="Pfam" id="PF02909">
    <property type="entry name" value="TetR_C_1"/>
    <property type="match status" value="1"/>
</dbReference>
<evidence type="ECO:0000256" key="4">
    <source>
        <dbReference type="ARBA" id="ARBA00023163"/>
    </source>
</evidence>
<evidence type="ECO:0000256" key="1">
    <source>
        <dbReference type="ARBA" id="ARBA00022491"/>
    </source>
</evidence>
<feature type="DNA-binding region" description="H-T-H motif" evidence="5">
    <location>
        <begin position="28"/>
        <end position="47"/>
    </location>
</feature>
<keyword evidence="2" id="KW-0805">Transcription regulation</keyword>
<dbReference type="InterPro" id="IPR003012">
    <property type="entry name" value="Tet_transcr_reg_TetR"/>
</dbReference>
<dbReference type="Proteomes" id="UP001589693">
    <property type="component" value="Unassembled WGS sequence"/>
</dbReference>
<sequence>MSADTLGRDQIIRATVDLLDAEGTDGLSMRRLGARLGVGATSIYWYVKSKDELVALAADEVFGEIELPDPAERGWRGAAILIAHGLRSAALRHPWLAPVLGTHPVYGTRIARFQDHCLGVYEAAGFSGDDTGRAVHAVFAYVIGTTLGEASWTAYARGDGAEERAAELAARRRKIAARFPRLRGGARLPESFDFGLRVVLDGLTARLAESA</sequence>
<evidence type="ECO:0000259" key="6">
    <source>
        <dbReference type="PROSITE" id="PS50977"/>
    </source>
</evidence>
<keyword evidence="1" id="KW-0678">Repressor</keyword>
<keyword evidence="3 5" id="KW-0238">DNA-binding</keyword>
<gene>
    <name evidence="7" type="ORF">ACFFQA_33105</name>
</gene>
<feature type="domain" description="HTH tetR-type" evidence="6">
    <location>
        <begin position="5"/>
        <end position="65"/>
    </location>
</feature>
<dbReference type="PANTHER" id="PTHR30055">
    <property type="entry name" value="HTH-TYPE TRANSCRIPTIONAL REGULATOR RUTR"/>
    <property type="match status" value="1"/>
</dbReference>
<name>A0ABV6A6L0_9PSEU</name>
<dbReference type="PROSITE" id="PS50977">
    <property type="entry name" value="HTH_TETR_2"/>
    <property type="match status" value="1"/>
</dbReference>
<accession>A0ABV6A6L0</accession>
<dbReference type="Gene3D" id="1.10.10.60">
    <property type="entry name" value="Homeodomain-like"/>
    <property type="match status" value="1"/>
</dbReference>
<dbReference type="PRINTS" id="PR00400">
    <property type="entry name" value="TETREPRESSOR"/>
</dbReference>
<dbReference type="Pfam" id="PF00440">
    <property type="entry name" value="TetR_N"/>
    <property type="match status" value="1"/>
</dbReference>
<evidence type="ECO:0000256" key="3">
    <source>
        <dbReference type="ARBA" id="ARBA00023125"/>
    </source>
</evidence>
<dbReference type="RefSeq" id="WP_377860826.1">
    <property type="nucleotide sequence ID" value="NZ_JBHLZU010000027.1"/>
</dbReference>
<dbReference type="InterPro" id="IPR036271">
    <property type="entry name" value="Tet_transcr_reg_TetR-rel_C_sf"/>
</dbReference>
<dbReference type="PANTHER" id="PTHR30055:SF151">
    <property type="entry name" value="TRANSCRIPTIONAL REGULATORY PROTEIN"/>
    <property type="match status" value="1"/>
</dbReference>
<evidence type="ECO:0000256" key="2">
    <source>
        <dbReference type="ARBA" id="ARBA00023015"/>
    </source>
</evidence>
<keyword evidence="4" id="KW-0804">Transcription</keyword>
<keyword evidence="8" id="KW-1185">Reference proteome</keyword>
<dbReference type="SUPFAM" id="SSF48498">
    <property type="entry name" value="Tetracyclin repressor-like, C-terminal domain"/>
    <property type="match status" value="1"/>
</dbReference>
<evidence type="ECO:0000313" key="7">
    <source>
        <dbReference type="EMBL" id="MFB9908802.1"/>
    </source>
</evidence>
<comment type="caution">
    <text evidence="7">The sequence shown here is derived from an EMBL/GenBank/DDBJ whole genome shotgun (WGS) entry which is preliminary data.</text>
</comment>
<reference evidence="7 8" key="1">
    <citation type="submission" date="2024-09" db="EMBL/GenBank/DDBJ databases">
        <authorList>
            <person name="Sun Q."/>
            <person name="Mori K."/>
        </authorList>
    </citation>
    <scope>NUCLEOTIDE SEQUENCE [LARGE SCALE GENOMIC DNA]</scope>
    <source>
        <strain evidence="7 8">TBRC 7907</strain>
    </source>
</reference>
<evidence type="ECO:0000256" key="5">
    <source>
        <dbReference type="PROSITE-ProRule" id="PRU00335"/>
    </source>
</evidence>
<dbReference type="InterPro" id="IPR004111">
    <property type="entry name" value="Repressor_TetR_C"/>
</dbReference>